<keyword evidence="7 9" id="KW-0695">RNA-directed DNA polymerase</keyword>
<sequence>MDECLALADLDASINLMPLSVWNKLSLPELSPTCMTLKLADRSISGLVGVAEDIFVKLGTFHFSVDFVVVDFDADPQVPLILRRSFLKTGRALIGVFEGELTLRVGKEAITFNLDQTSRYSANFNDMTAKRIDVIDMACEDYSQEVLSFSDMIASGNPTPYYNPIVSTSSSTLTPFWDSDFLLEEVDAFLALEDDPTSPEVDHSYIDNEGDILLFEAFLNDDPSLSPPTQGKYLPQAFLEGDDKLPVIIAKDLSDEEKTTLIKVLKSHKQAIAWKLFDIKGINPEFCTHKILMEEDFKPVVQHQRRVNPKIHDVIKNEVKKLLDPGLIYPISDSPWVSPIHCVPKKGGFTVVENKENELTPTRLVTRWRVCSDYQKLNEATRKDHFPLPCMDQMLERLSGNEYYCFLDGFSGYFQIPIDLKDQEKTTFTCPYGTFAYRCMPFSLCNAPGTFQSTMEKEMLAMVYAFEKFRSYLIMNKSIVYTDHSALKYLFAKKDSKARLLRWVLLLQEFKFKVIDTKGAENLAADHLSRLENPHQNVLDPKEINEAFPLETLNMVSFLGDSSTPWFADFANYHARNFVVKGMSSQQKNKFFKDVKHYFWDDPFLFKIYADQVIRRCVTARKPLTISRLATMDPSRDIMARTTPPRRCLTPDFIGPQSTEMPTTWSNLVTLVNVKERFRNVMKCLKIPSKFTKFLTFAASISWDRSRLHEGTNIYLWPSITCRNGSKRKRSPPMTPELFVNS</sequence>
<gene>
    <name evidence="9" type="ORF">Tci_424237</name>
</gene>
<keyword evidence="4" id="KW-0540">Nuclease</keyword>
<dbReference type="AlphaFoldDB" id="A0A699HR12"/>
<accession>A0A699HR12</accession>
<dbReference type="PANTHER" id="PTHR24559:SF444">
    <property type="entry name" value="REVERSE TRANSCRIPTASE DOMAIN-CONTAINING PROTEIN"/>
    <property type="match status" value="1"/>
</dbReference>
<dbReference type="EMBL" id="BKCJ010185702">
    <property type="protein sequence ID" value="GEY52263.1"/>
    <property type="molecule type" value="Genomic_DNA"/>
</dbReference>
<proteinExistence type="predicted"/>
<dbReference type="Gene3D" id="3.30.70.270">
    <property type="match status" value="1"/>
</dbReference>
<dbReference type="Pfam" id="PF17917">
    <property type="entry name" value="RT_RNaseH"/>
    <property type="match status" value="1"/>
</dbReference>
<comment type="caution">
    <text evidence="9">The sequence shown here is derived from an EMBL/GenBank/DDBJ whole genome shotgun (WGS) entry which is preliminary data.</text>
</comment>
<dbReference type="InterPro" id="IPR043128">
    <property type="entry name" value="Rev_trsase/Diguanyl_cyclase"/>
</dbReference>
<dbReference type="PANTHER" id="PTHR24559">
    <property type="entry name" value="TRANSPOSON TY3-I GAG-POL POLYPROTEIN"/>
    <property type="match status" value="1"/>
</dbReference>
<feature type="domain" description="Reverse transcriptase RNase H-like" evidence="8">
    <location>
        <begin position="453"/>
        <end position="510"/>
    </location>
</feature>
<dbReference type="GO" id="GO:0016787">
    <property type="term" value="F:hydrolase activity"/>
    <property type="evidence" value="ECO:0007669"/>
    <property type="project" value="UniProtKB-KW"/>
</dbReference>
<dbReference type="Gene3D" id="2.40.70.10">
    <property type="entry name" value="Acid Proteases"/>
    <property type="match status" value="1"/>
</dbReference>
<evidence type="ECO:0000256" key="5">
    <source>
        <dbReference type="ARBA" id="ARBA00022759"/>
    </source>
</evidence>
<evidence type="ECO:0000256" key="6">
    <source>
        <dbReference type="ARBA" id="ARBA00022801"/>
    </source>
</evidence>
<dbReference type="CDD" id="cd01647">
    <property type="entry name" value="RT_LTR"/>
    <property type="match status" value="1"/>
</dbReference>
<dbReference type="CDD" id="cd09274">
    <property type="entry name" value="RNase_HI_RT_Ty3"/>
    <property type="match status" value="1"/>
</dbReference>
<keyword evidence="6" id="KW-0378">Hydrolase</keyword>
<keyword evidence="3" id="KW-0548">Nucleotidyltransferase</keyword>
<dbReference type="InterPro" id="IPR053134">
    <property type="entry name" value="RNA-dir_DNA_polymerase"/>
</dbReference>
<evidence type="ECO:0000256" key="1">
    <source>
        <dbReference type="ARBA" id="ARBA00012493"/>
    </source>
</evidence>
<organism evidence="9">
    <name type="scientific">Tanacetum cinerariifolium</name>
    <name type="common">Dalmatian daisy</name>
    <name type="synonym">Chrysanthemum cinerariifolium</name>
    <dbReference type="NCBI Taxonomy" id="118510"/>
    <lineage>
        <taxon>Eukaryota</taxon>
        <taxon>Viridiplantae</taxon>
        <taxon>Streptophyta</taxon>
        <taxon>Embryophyta</taxon>
        <taxon>Tracheophyta</taxon>
        <taxon>Spermatophyta</taxon>
        <taxon>Magnoliopsida</taxon>
        <taxon>eudicotyledons</taxon>
        <taxon>Gunneridae</taxon>
        <taxon>Pentapetalae</taxon>
        <taxon>asterids</taxon>
        <taxon>campanulids</taxon>
        <taxon>Asterales</taxon>
        <taxon>Asteraceae</taxon>
        <taxon>Asteroideae</taxon>
        <taxon>Anthemideae</taxon>
        <taxon>Anthemidinae</taxon>
        <taxon>Tanacetum</taxon>
    </lineage>
</organism>
<evidence type="ECO:0000259" key="8">
    <source>
        <dbReference type="Pfam" id="PF17917"/>
    </source>
</evidence>
<dbReference type="InterPro" id="IPR041373">
    <property type="entry name" value="RT_RNaseH"/>
</dbReference>
<evidence type="ECO:0000256" key="3">
    <source>
        <dbReference type="ARBA" id="ARBA00022695"/>
    </source>
</evidence>
<keyword evidence="5" id="KW-0255">Endonuclease</keyword>
<dbReference type="GO" id="GO:0004519">
    <property type="term" value="F:endonuclease activity"/>
    <property type="evidence" value="ECO:0007669"/>
    <property type="project" value="UniProtKB-KW"/>
</dbReference>
<dbReference type="SUPFAM" id="SSF56672">
    <property type="entry name" value="DNA/RNA polymerases"/>
    <property type="match status" value="1"/>
</dbReference>
<name>A0A699HR12_TANCI</name>
<reference evidence="9" key="1">
    <citation type="journal article" date="2019" name="Sci. Rep.">
        <title>Draft genome of Tanacetum cinerariifolium, the natural source of mosquito coil.</title>
        <authorList>
            <person name="Yamashiro T."/>
            <person name="Shiraishi A."/>
            <person name="Satake H."/>
            <person name="Nakayama K."/>
        </authorList>
    </citation>
    <scope>NUCLEOTIDE SEQUENCE</scope>
</reference>
<keyword evidence="2" id="KW-0808">Transferase</keyword>
<evidence type="ECO:0000256" key="7">
    <source>
        <dbReference type="ARBA" id="ARBA00022918"/>
    </source>
</evidence>
<dbReference type="EC" id="2.7.7.49" evidence="1"/>
<protein>
    <recommendedName>
        <fullName evidence="1">RNA-directed DNA polymerase</fullName>
        <ecNumber evidence="1">2.7.7.49</ecNumber>
    </recommendedName>
</protein>
<dbReference type="GO" id="GO:0003964">
    <property type="term" value="F:RNA-directed DNA polymerase activity"/>
    <property type="evidence" value="ECO:0007669"/>
    <property type="project" value="UniProtKB-KW"/>
</dbReference>
<dbReference type="CDD" id="cd00303">
    <property type="entry name" value="retropepsin_like"/>
    <property type="match status" value="1"/>
</dbReference>
<evidence type="ECO:0000256" key="4">
    <source>
        <dbReference type="ARBA" id="ARBA00022722"/>
    </source>
</evidence>
<dbReference type="InterPro" id="IPR021109">
    <property type="entry name" value="Peptidase_aspartic_dom_sf"/>
</dbReference>
<dbReference type="InterPro" id="IPR043502">
    <property type="entry name" value="DNA/RNA_pol_sf"/>
</dbReference>
<dbReference type="Gene3D" id="3.10.10.10">
    <property type="entry name" value="HIV Type 1 Reverse Transcriptase, subunit A, domain 1"/>
    <property type="match status" value="1"/>
</dbReference>
<evidence type="ECO:0000313" key="9">
    <source>
        <dbReference type="EMBL" id="GEY52263.1"/>
    </source>
</evidence>
<evidence type="ECO:0000256" key="2">
    <source>
        <dbReference type="ARBA" id="ARBA00022679"/>
    </source>
</evidence>